<keyword evidence="3" id="KW-1185">Reference proteome</keyword>
<evidence type="ECO:0000313" key="3">
    <source>
        <dbReference type="Proteomes" id="UP001235939"/>
    </source>
</evidence>
<evidence type="ECO:0000256" key="1">
    <source>
        <dbReference type="SAM" id="Phobius"/>
    </source>
</evidence>
<dbReference type="EMBL" id="CP092863">
    <property type="protein sequence ID" value="UYV62272.1"/>
    <property type="molecule type" value="Genomic_DNA"/>
</dbReference>
<gene>
    <name evidence="2" type="ORF">LAZ67_1008418</name>
</gene>
<proteinExistence type="predicted"/>
<evidence type="ECO:0000313" key="2">
    <source>
        <dbReference type="EMBL" id="UYV62272.1"/>
    </source>
</evidence>
<feature type="transmembrane region" description="Helical" evidence="1">
    <location>
        <begin position="28"/>
        <end position="48"/>
    </location>
</feature>
<dbReference type="Proteomes" id="UP001235939">
    <property type="component" value="Chromosome 01"/>
</dbReference>
<reference evidence="2 3" key="1">
    <citation type="submission" date="2022-01" db="EMBL/GenBank/DDBJ databases">
        <title>A chromosomal length assembly of Cordylochernes scorpioides.</title>
        <authorList>
            <person name="Zeh D."/>
            <person name="Zeh J."/>
        </authorList>
    </citation>
    <scope>NUCLEOTIDE SEQUENCE [LARGE SCALE GENOMIC DNA]</scope>
    <source>
        <strain evidence="2">IN4F17</strain>
        <tissue evidence="2">Whole Body</tissue>
    </source>
</reference>
<sequence length="73" mass="8252">MFHRKEPSEWTFLGLRRHWPILAVWAGWAYYLAAGSTLVTFLCAVLSVQAEISTSSDKVQDEILDGKNPICLL</sequence>
<protein>
    <submittedName>
        <fullName evidence="2">LHFPL2</fullName>
    </submittedName>
</protein>
<keyword evidence="1" id="KW-0472">Membrane</keyword>
<name>A0ABY6K0X4_9ARAC</name>
<organism evidence="2 3">
    <name type="scientific">Cordylochernes scorpioides</name>
    <dbReference type="NCBI Taxonomy" id="51811"/>
    <lineage>
        <taxon>Eukaryota</taxon>
        <taxon>Metazoa</taxon>
        <taxon>Ecdysozoa</taxon>
        <taxon>Arthropoda</taxon>
        <taxon>Chelicerata</taxon>
        <taxon>Arachnida</taxon>
        <taxon>Pseudoscorpiones</taxon>
        <taxon>Cheliferoidea</taxon>
        <taxon>Chernetidae</taxon>
        <taxon>Cordylochernes</taxon>
    </lineage>
</organism>
<keyword evidence="1" id="KW-1133">Transmembrane helix</keyword>
<accession>A0ABY6K0X4</accession>
<keyword evidence="1" id="KW-0812">Transmembrane</keyword>